<dbReference type="GO" id="GO:0004185">
    <property type="term" value="F:serine-type carboxypeptidase activity"/>
    <property type="evidence" value="ECO:0007669"/>
    <property type="project" value="InterPro"/>
</dbReference>
<reference evidence="2" key="1">
    <citation type="submission" date="2023-10" db="EMBL/GenBank/DDBJ databases">
        <title>Genome assembly of Pristionchus species.</title>
        <authorList>
            <person name="Yoshida K."/>
            <person name="Sommer R.J."/>
        </authorList>
    </citation>
    <scope>NUCLEOTIDE SEQUENCE</scope>
    <source>
        <strain evidence="2">RS5133</strain>
    </source>
</reference>
<evidence type="ECO:0008006" key="4">
    <source>
        <dbReference type="Google" id="ProtNLM"/>
    </source>
</evidence>
<dbReference type="EMBL" id="BTSY01000001">
    <property type="protein sequence ID" value="GMT11981.1"/>
    <property type="molecule type" value="Genomic_DNA"/>
</dbReference>
<proteinExistence type="inferred from homology"/>
<sequence length="265" mass="29795">YVQNEWDMSQVFYSIIDSGAPIRGLVYSGDLDLVDSFLADQWFVERIAAARNLKVVQSRDEWIYKRTTKSPPTGGGYVKRFGLNKFALDLVQVKGSGRFVPTDRPGPALQMISNYIFELNVSDYSNIAAISTNPAPLLKEFQSAPEPEQSRKEADKIYDLPGVTFELNFNQYAGYLNGIKGNYLHYWFVESQRNPDNDPLVLWLSGGPGCSGYTALAWGNGPFRPNRDGSTLFENVYSWNKIANVIFIDSPRGVGFSFQNKTENP</sequence>
<feature type="non-terminal residue" evidence="2">
    <location>
        <position position="1"/>
    </location>
</feature>
<dbReference type="Proteomes" id="UP001432322">
    <property type="component" value="Unassembled WGS sequence"/>
</dbReference>
<protein>
    <recommendedName>
        <fullName evidence="4">Serine carboxypeptidase</fullName>
    </recommendedName>
</protein>
<dbReference type="Pfam" id="PF00450">
    <property type="entry name" value="Peptidase_S10"/>
    <property type="match status" value="2"/>
</dbReference>
<name>A0AAV5UY65_9BILA</name>
<keyword evidence="3" id="KW-1185">Reference proteome</keyword>
<dbReference type="PANTHER" id="PTHR11802:SF418">
    <property type="entry name" value="SERINE CARBOXYPEPTIDASE CTSA-1.1"/>
    <property type="match status" value="1"/>
</dbReference>
<evidence type="ECO:0000313" key="3">
    <source>
        <dbReference type="Proteomes" id="UP001432322"/>
    </source>
</evidence>
<dbReference type="Gene3D" id="3.40.50.1820">
    <property type="entry name" value="alpha/beta hydrolase"/>
    <property type="match status" value="2"/>
</dbReference>
<evidence type="ECO:0000313" key="2">
    <source>
        <dbReference type="EMBL" id="GMT11981.1"/>
    </source>
</evidence>
<dbReference type="InterPro" id="IPR029058">
    <property type="entry name" value="AB_hydrolase_fold"/>
</dbReference>
<dbReference type="AlphaFoldDB" id="A0AAV5UY65"/>
<dbReference type="GO" id="GO:0006508">
    <property type="term" value="P:proteolysis"/>
    <property type="evidence" value="ECO:0007669"/>
    <property type="project" value="InterPro"/>
</dbReference>
<dbReference type="InterPro" id="IPR001563">
    <property type="entry name" value="Peptidase_S10"/>
</dbReference>
<organism evidence="2 3">
    <name type="scientific">Pristionchus fissidentatus</name>
    <dbReference type="NCBI Taxonomy" id="1538716"/>
    <lineage>
        <taxon>Eukaryota</taxon>
        <taxon>Metazoa</taxon>
        <taxon>Ecdysozoa</taxon>
        <taxon>Nematoda</taxon>
        <taxon>Chromadorea</taxon>
        <taxon>Rhabditida</taxon>
        <taxon>Rhabditina</taxon>
        <taxon>Diplogasteromorpha</taxon>
        <taxon>Diplogasteroidea</taxon>
        <taxon>Neodiplogasteridae</taxon>
        <taxon>Pristionchus</taxon>
    </lineage>
</organism>
<evidence type="ECO:0000256" key="1">
    <source>
        <dbReference type="ARBA" id="ARBA00009431"/>
    </source>
</evidence>
<dbReference type="PRINTS" id="PR00724">
    <property type="entry name" value="CRBOXYPTASEC"/>
</dbReference>
<accession>A0AAV5UY65</accession>
<dbReference type="PANTHER" id="PTHR11802">
    <property type="entry name" value="SERINE PROTEASE FAMILY S10 SERINE CARBOXYPEPTIDASE"/>
    <property type="match status" value="1"/>
</dbReference>
<feature type="non-terminal residue" evidence="2">
    <location>
        <position position="265"/>
    </location>
</feature>
<comment type="caution">
    <text evidence="2">The sequence shown here is derived from an EMBL/GenBank/DDBJ whole genome shotgun (WGS) entry which is preliminary data.</text>
</comment>
<gene>
    <name evidence="2" type="ORF">PFISCL1PPCAC_3278</name>
</gene>
<dbReference type="SUPFAM" id="SSF53474">
    <property type="entry name" value="alpha/beta-Hydrolases"/>
    <property type="match status" value="2"/>
</dbReference>
<comment type="similarity">
    <text evidence="1">Belongs to the peptidase S10 family.</text>
</comment>